<keyword evidence="2" id="KW-1185">Reference proteome</keyword>
<organism evidence="1 2">
    <name type="scientific">Brenneria goodwinii</name>
    <dbReference type="NCBI Taxonomy" id="1109412"/>
    <lineage>
        <taxon>Bacteria</taxon>
        <taxon>Pseudomonadati</taxon>
        <taxon>Pseudomonadota</taxon>
        <taxon>Gammaproteobacteria</taxon>
        <taxon>Enterobacterales</taxon>
        <taxon>Pectobacteriaceae</taxon>
        <taxon>Brenneria</taxon>
    </lineage>
</organism>
<reference evidence="2" key="1">
    <citation type="submission" date="2015-01" db="EMBL/GenBank/DDBJ databases">
        <authorList>
            <person name="Paterson Steve"/>
        </authorList>
    </citation>
    <scope>NUCLEOTIDE SEQUENCE [LARGE SCALE GENOMIC DNA]</scope>
    <source>
        <strain evidence="2">OBR1</strain>
    </source>
</reference>
<evidence type="ECO:0000313" key="2">
    <source>
        <dbReference type="Proteomes" id="UP000044377"/>
    </source>
</evidence>
<evidence type="ECO:0000313" key="1">
    <source>
        <dbReference type="EMBL" id="CPR16815.1"/>
    </source>
</evidence>
<proteinExistence type="predicted"/>
<sequence>MFYTNKSNKTAAYCIQPGFSRPMQSAASMFMQAVYLGADAISSTKKEEVRYV</sequence>
<gene>
    <name evidence="1" type="ORF">BN1221_02291</name>
</gene>
<name>A0A0G4JV57_9GAMM</name>
<dbReference type="RefSeq" id="WP_183092072.1">
    <property type="nucleotide sequence ID" value="NZ_CGIG01000001.1"/>
</dbReference>
<dbReference type="EMBL" id="CGIG01000001">
    <property type="protein sequence ID" value="CPR16815.1"/>
    <property type="molecule type" value="Genomic_DNA"/>
</dbReference>
<protein>
    <submittedName>
        <fullName evidence="1">Uncharacterized protein</fullName>
    </submittedName>
</protein>
<dbReference type="AlphaFoldDB" id="A0A0G4JV57"/>
<dbReference type="Proteomes" id="UP000044377">
    <property type="component" value="Unassembled WGS sequence"/>
</dbReference>
<dbReference type="STRING" id="1109412.BN1221_02291"/>
<dbReference type="GeneID" id="70909842"/>
<accession>A0A0G4JV57</accession>